<evidence type="ECO:0000256" key="1">
    <source>
        <dbReference type="SAM" id="MobiDB-lite"/>
    </source>
</evidence>
<dbReference type="EMBL" id="JACHNY010000002">
    <property type="protein sequence ID" value="MBB4616904.1"/>
    <property type="molecule type" value="Genomic_DNA"/>
</dbReference>
<proteinExistence type="predicted"/>
<comment type="caution">
    <text evidence="2">The sequence shown here is derived from an EMBL/GenBank/DDBJ whole genome shotgun (WGS) entry which is preliminary data.</text>
</comment>
<evidence type="ECO:0000313" key="3">
    <source>
        <dbReference type="Proteomes" id="UP000574769"/>
    </source>
</evidence>
<feature type="compositionally biased region" description="Basic residues" evidence="1">
    <location>
        <begin position="114"/>
        <end position="131"/>
    </location>
</feature>
<evidence type="ECO:0000313" key="2">
    <source>
        <dbReference type="EMBL" id="MBB4616904.1"/>
    </source>
</evidence>
<reference evidence="2 3" key="1">
    <citation type="submission" date="2020-08" db="EMBL/GenBank/DDBJ databases">
        <title>Genomic Encyclopedia of Type Strains, Phase IV (KMG-IV): sequencing the most valuable type-strain genomes for metagenomic binning, comparative biology and taxonomic classification.</title>
        <authorList>
            <person name="Goeker M."/>
        </authorList>
    </citation>
    <scope>NUCLEOTIDE SEQUENCE [LARGE SCALE GENOMIC DNA]</scope>
    <source>
        <strain evidence="2 3">DSM 15867</strain>
    </source>
</reference>
<dbReference type="RefSeq" id="WP_184112296.1">
    <property type="nucleotide sequence ID" value="NZ_JACHNY010000002.1"/>
</dbReference>
<protein>
    <submittedName>
        <fullName evidence="2">Putative RNA-binding protein associated with RNAse of E/G family</fullName>
    </submittedName>
</protein>
<organism evidence="2 3">
    <name type="scientific">Sphingomonas abaci</name>
    <dbReference type="NCBI Taxonomy" id="237611"/>
    <lineage>
        <taxon>Bacteria</taxon>
        <taxon>Pseudomonadati</taxon>
        <taxon>Pseudomonadota</taxon>
        <taxon>Alphaproteobacteria</taxon>
        <taxon>Sphingomonadales</taxon>
        <taxon>Sphingomonadaceae</taxon>
        <taxon>Sphingomonas</taxon>
    </lineage>
</organism>
<name>A0A7W7AIL4_9SPHN</name>
<dbReference type="AlphaFoldDB" id="A0A7W7AIL4"/>
<gene>
    <name evidence="2" type="ORF">GGQ96_001024</name>
</gene>
<accession>A0A7W7AIL4</accession>
<dbReference type="Proteomes" id="UP000574769">
    <property type="component" value="Unassembled WGS sequence"/>
</dbReference>
<feature type="region of interest" description="Disordered" evidence="1">
    <location>
        <begin position="111"/>
        <end position="148"/>
    </location>
</feature>
<keyword evidence="3" id="KW-1185">Reference proteome</keyword>
<sequence>MFDLKLPQLAELQEKRGTGVFKIYGRVLQGRYLLDGQSIAVPAEGEAFVEDLFETIRLALIGGGQGVVDGQPVAVSALTAKLLVERYSHHAPLREAWATAAAILGARIEGYQPPKKKAQPVRRQTRPKRSTSRGSSPTPAPSEPTGES</sequence>